<dbReference type="PANTHER" id="PTHR28047">
    <property type="entry name" value="PROTEIN DCG1"/>
    <property type="match status" value="1"/>
</dbReference>
<dbReference type="Gene3D" id="3.40.50.12500">
    <property type="match status" value="1"/>
</dbReference>
<accession>A0A194XCI4</accession>
<dbReference type="InParanoid" id="A0A194XCI4"/>
<dbReference type="InterPro" id="IPR052186">
    <property type="entry name" value="Hydantoin_racemase-like"/>
</dbReference>
<dbReference type="OrthoDB" id="412018at2759"/>
<reference evidence="2 3" key="1">
    <citation type="submission" date="2015-10" db="EMBL/GenBank/DDBJ databases">
        <title>Full genome of DAOMC 229536 Phialocephala scopiformis, a fungal endophyte of spruce producing the potent anti-insectan compound rugulosin.</title>
        <authorList>
            <consortium name="DOE Joint Genome Institute"/>
            <person name="Walker A.K."/>
            <person name="Frasz S.L."/>
            <person name="Seifert K.A."/>
            <person name="Miller J.D."/>
            <person name="Mondo S.J."/>
            <person name="Labutti K."/>
            <person name="Lipzen A."/>
            <person name="Dockter R."/>
            <person name="Kennedy M."/>
            <person name="Grigoriev I.V."/>
            <person name="Spatafora J.W."/>
        </authorList>
    </citation>
    <scope>NUCLEOTIDE SEQUENCE [LARGE SCALE GENOMIC DNA]</scope>
    <source>
        <strain evidence="2 3">CBS 120377</strain>
    </source>
</reference>
<dbReference type="Proteomes" id="UP000070700">
    <property type="component" value="Unassembled WGS sequence"/>
</dbReference>
<proteinExistence type="inferred from homology"/>
<sequence>MAPYIYKMLLINPNSSEEMTENLEPLITEYPSNTIIDSFTAPRSAPKSINNEKDALESANIVFPEILQFIKQQKYDGYLVACYSLHPLVDMIREAVPRGVYVTGIFEASITTALTLTPTPHLKADVKQKTTFGIVTTGTAWEKLLAAGVLRVVGLGEMAHATRFKGVESTGLNADELHTAPKEVVTTKMKDATKRLVRDNDVRVICLGCAGMSGLDRIVTEALIEELGEKDAKEVYVLDGVKAGIGMLENMFRSLPGSKTEWGLE</sequence>
<dbReference type="GeneID" id="28824495"/>
<dbReference type="InterPro" id="IPR053714">
    <property type="entry name" value="Iso_Racemase_Enz_sf"/>
</dbReference>
<dbReference type="InterPro" id="IPR015942">
    <property type="entry name" value="Asp/Glu/hydantoin_racemase"/>
</dbReference>
<evidence type="ECO:0000256" key="1">
    <source>
        <dbReference type="ARBA" id="ARBA00038414"/>
    </source>
</evidence>
<dbReference type="FunCoup" id="A0A194XCI4">
    <property type="interactions" value="57"/>
</dbReference>
<evidence type="ECO:0000313" key="3">
    <source>
        <dbReference type="Proteomes" id="UP000070700"/>
    </source>
</evidence>
<protein>
    <recommendedName>
        <fullName evidence="4">Hydantoin racemase</fullName>
    </recommendedName>
</protein>
<dbReference type="PANTHER" id="PTHR28047:SF5">
    <property type="entry name" value="PROTEIN DCG1"/>
    <property type="match status" value="1"/>
</dbReference>
<organism evidence="2 3">
    <name type="scientific">Mollisia scopiformis</name>
    <name type="common">Conifer needle endophyte fungus</name>
    <name type="synonym">Phialocephala scopiformis</name>
    <dbReference type="NCBI Taxonomy" id="149040"/>
    <lineage>
        <taxon>Eukaryota</taxon>
        <taxon>Fungi</taxon>
        <taxon>Dikarya</taxon>
        <taxon>Ascomycota</taxon>
        <taxon>Pezizomycotina</taxon>
        <taxon>Leotiomycetes</taxon>
        <taxon>Helotiales</taxon>
        <taxon>Mollisiaceae</taxon>
        <taxon>Mollisia</taxon>
    </lineage>
</organism>
<dbReference type="AlphaFoldDB" id="A0A194XCI4"/>
<dbReference type="EMBL" id="KQ947413">
    <property type="protein sequence ID" value="KUJ17874.1"/>
    <property type="molecule type" value="Genomic_DNA"/>
</dbReference>
<keyword evidence="3" id="KW-1185">Reference proteome</keyword>
<dbReference type="RefSeq" id="XP_018072229.1">
    <property type="nucleotide sequence ID" value="XM_018214769.1"/>
</dbReference>
<dbReference type="Pfam" id="PF01177">
    <property type="entry name" value="Asp_Glu_race"/>
    <property type="match status" value="1"/>
</dbReference>
<evidence type="ECO:0008006" key="4">
    <source>
        <dbReference type="Google" id="ProtNLM"/>
    </source>
</evidence>
<evidence type="ECO:0000313" key="2">
    <source>
        <dbReference type="EMBL" id="KUJ17874.1"/>
    </source>
</evidence>
<dbReference type="GO" id="GO:0047661">
    <property type="term" value="F:amino-acid racemase activity"/>
    <property type="evidence" value="ECO:0007669"/>
    <property type="project" value="InterPro"/>
</dbReference>
<dbReference type="KEGG" id="psco:LY89DRAFT_683865"/>
<gene>
    <name evidence="2" type="ORF">LY89DRAFT_683865</name>
</gene>
<name>A0A194XCI4_MOLSC</name>
<comment type="similarity">
    <text evidence="1">Belongs to the HyuE racemase family.</text>
</comment>